<dbReference type="InterPro" id="IPR011146">
    <property type="entry name" value="HIT-like"/>
</dbReference>
<feature type="active site" description="Tele-AMP-histidine intermediate" evidence="1">
    <location>
        <position position="182"/>
    </location>
</feature>
<evidence type="ECO:0000256" key="1">
    <source>
        <dbReference type="PIRSR" id="PIRSR601310-1"/>
    </source>
</evidence>
<dbReference type="Proteomes" id="UP000594260">
    <property type="component" value="Unplaced"/>
</dbReference>
<proteinExistence type="predicted"/>
<dbReference type="Pfam" id="PF01230">
    <property type="entry name" value="HIT"/>
    <property type="match status" value="1"/>
</dbReference>
<dbReference type="InterPro" id="IPR001310">
    <property type="entry name" value="Histidine_triad_HIT"/>
</dbReference>
<dbReference type="EnsemblMetazoa" id="XM_022795211">
    <property type="protein sequence ID" value="XP_022650946"/>
    <property type="gene ID" value="LOC111246029"/>
</dbReference>
<name>A0A7M7JQT9_VARDE</name>
<dbReference type="KEGG" id="vde:111246029"/>
<protein>
    <recommendedName>
        <fullName evidence="4">HIT domain-containing protein</fullName>
    </recommendedName>
</protein>
<evidence type="ECO:0000256" key="2">
    <source>
        <dbReference type="PIRSR" id="PIRSR601310-3"/>
    </source>
</evidence>
<dbReference type="PROSITE" id="PS51084">
    <property type="entry name" value="HIT_2"/>
    <property type="match status" value="1"/>
</dbReference>
<dbReference type="CDD" id="cd01276">
    <property type="entry name" value="PKCI_related"/>
    <property type="match status" value="1"/>
</dbReference>
<dbReference type="SUPFAM" id="SSF54197">
    <property type="entry name" value="HIT-like"/>
    <property type="match status" value="1"/>
</dbReference>
<organism evidence="5 6">
    <name type="scientific">Varroa destructor</name>
    <name type="common">Honeybee mite</name>
    <dbReference type="NCBI Taxonomy" id="109461"/>
    <lineage>
        <taxon>Eukaryota</taxon>
        <taxon>Metazoa</taxon>
        <taxon>Ecdysozoa</taxon>
        <taxon>Arthropoda</taxon>
        <taxon>Chelicerata</taxon>
        <taxon>Arachnida</taxon>
        <taxon>Acari</taxon>
        <taxon>Parasitiformes</taxon>
        <taxon>Mesostigmata</taxon>
        <taxon>Gamasina</taxon>
        <taxon>Dermanyssoidea</taxon>
        <taxon>Varroidae</taxon>
        <taxon>Varroa</taxon>
    </lineage>
</organism>
<dbReference type="GO" id="GO:0003824">
    <property type="term" value="F:catalytic activity"/>
    <property type="evidence" value="ECO:0007669"/>
    <property type="project" value="InterPro"/>
</dbReference>
<dbReference type="PROSITE" id="PS00892">
    <property type="entry name" value="HIT_1"/>
    <property type="match status" value="1"/>
</dbReference>
<dbReference type="PANTHER" id="PTHR23089">
    <property type="entry name" value="HISTIDINE TRIAD HIT PROTEIN"/>
    <property type="match status" value="1"/>
</dbReference>
<dbReference type="InterPro" id="IPR019808">
    <property type="entry name" value="Histidine_triad_CS"/>
</dbReference>
<dbReference type="InterPro" id="IPR036265">
    <property type="entry name" value="HIT-like_sf"/>
</dbReference>
<accession>A0A7M7JQT9</accession>
<feature type="domain" description="HIT" evidence="4">
    <location>
        <begin position="88"/>
        <end position="196"/>
    </location>
</feature>
<dbReference type="InParanoid" id="A0A7M7JQT9"/>
<dbReference type="AlphaFoldDB" id="A0A7M7JQT9"/>
<dbReference type="Gene3D" id="3.30.428.10">
    <property type="entry name" value="HIT-like"/>
    <property type="match status" value="1"/>
</dbReference>
<dbReference type="PRINTS" id="PR00332">
    <property type="entry name" value="HISTRIAD"/>
</dbReference>
<dbReference type="FunFam" id="3.30.428.10:FF:000005">
    <property type="entry name" value="Histidine triad nucleotide-binding protein 1"/>
    <property type="match status" value="1"/>
</dbReference>
<evidence type="ECO:0000256" key="3">
    <source>
        <dbReference type="PROSITE-ProRule" id="PRU00464"/>
    </source>
</evidence>
<keyword evidence="6" id="KW-1185">Reference proteome</keyword>
<reference evidence="5" key="1">
    <citation type="submission" date="2021-01" db="UniProtKB">
        <authorList>
            <consortium name="EnsemblMetazoa"/>
        </authorList>
    </citation>
    <scope>IDENTIFICATION</scope>
</reference>
<evidence type="ECO:0000259" key="4">
    <source>
        <dbReference type="PROSITE" id="PS51084"/>
    </source>
</evidence>
<feature type="short sequence motif" description="Histidine triad motif" evidence="2 3">
    <location>
        <begin position="180"/>
        <end position="184"/>
    </location>
</feature>
<evidence type="ECO:0000313" key="5">
    <source>
        <dbReference type="EnsemblMetazoa" id="XP_022650946"/>
    </source>
</evidence>
<evidence type="ECO:0000313" key="6">
    <source>
        <dbReference type="Proteomes" id="UP000594260"/>
    </source>
</evidence>
<dbReference type="RefSeq" id="XP_022650946.1">
    <property type="nucleotide sequence ID" value="XM_022795211.1"/>
</dbReference>
<dbReference type="OMA" id="PCISQVE"/>
<sequence length="196" mass="21619">MNLELVCSRHCYADDLVHYYSHAVKEASKMLIGLIAKRLVMNSAFISRSLNTSRLQAVVRRSHSTDIDEVANAARAAKKHAASGQPTIFAKILDGTIPADIIYDDDKCIAFNDINPQAHVHFLVIPRKFIATLEQADDSDQDLLGHLLLVAQKVAAQQGLKEGYRVVINNGVQGAQSVYHLHVHVMGGRQMTWPPG</sequence>
<dbReference type="GeneID" id="111246029"/>